<dbReference type="Proteomes" id="UP000198372">
    <property type="component" value="Unassembled WGS sequence"/>
</dbReference>
<feature type="compositionally biased region" description="Pro residues" evidence="1">
    <location>
        <begin position="275"/>
        <end position="290"/>
    </location>
</feature>
<feature type="region of interest" description="Disordered" evidence="1">
    <location>
        <begin position="267"/>
        <end position="331"/>
    </location>
</feature>
<feature type="compositionally biased region" description="Polar residues" evidence="1">
    <location>
        <begin position="379"/>
        <end position="389"/>
    </location>
</feature>
<proteinExistence type="predicted"/>
<evidence type="ECO:0000313" key="3">
    <source>
        <dbReference type="EMBL" id="SCV71828.1"/>
    </source>
</evidence>
<reference evidence="4" key="1">
    <citation type="submission" date="2016-09" db="EMBL/GenBank/DDBJ databases">
        <authorList>
            <person name="Jeantristanb JTB J.-T."/>
            <person name="Ricardo R."/>
        </authorList>
    </citation>
    <scope>NUCLEOTIDE SEQUENCE [LARGE SCALE GENOMIC DNA]</scope>
</reference>
<dbReference type="EMBL" id="FMSP01000008">
    <property type="protein sequence ID" value="SCV71828.1"/>
    <property type="molecule type" value="Genomic_DNA"/>
</dbReference>
<accession>A0A238FKX0</accession>
<evidence type="ECO:0000256" key="1">
    <source>
        <dbReference type="SAM" id="MobiDB-lite"/>
    </source>
</evidence>
<keyword evidence="4" id="KW-1185">Reference proteome</keyword>
<organism evidence="3 4">
    <name type="scientific">Microbotryum intermedium</name>
    <dbReference type="NCBI Taxonomy" id="269621"/>
    <lineage>
        <taxon>Eukaryota</taxon>
        <taxon>Fungi</taxon>
        <taxon>Dikarya</taxon>
        <taxon>Basidiomycota</taxon>
        <taxon>Pucciniomycotina</taxon>
        <taxon>Microbotryomycetes</taxon>
        <taxon>Microbotryales</taxon>
        <taxon>Microbotryaceae</taxon>
        <taxon>Microbotryum</taxon>
    </lineage>
</organism>
<keyword evidence="2" id="KW-0812">Transmembrane</keyword>
<feature type="compositionally biased region" description="Low complexity" evidence="1">
    <location>
        <begin position="308"/>
        <end position="317"/>
    </location>
</feature>
<dbReference type="STRING" id="269621.A0A238FKX0"/>
<dbReference type="OrthoDB" id="2538239at2759"/>
<keyword evidence="2" id="KW-1133">Transmembrane helix</keyword>
<gene>
    <name evidence="3" type="ORF">BQ2448_4522</name>
</gene>
<protein>
    <submittedName>
        <fullName evidence="3">BQ2448_4522 protein</fullName>
    </submittedName>
</protein>
<dbReference type="AlphaFoldDB" id="A0A238FKX0"/>
<evidence type="ECO:0000256" key="2">
    <source>
        <dbReference type="SAM" id="Phobius"/>
    </source>
</evidence>
<feature type="region of interest" description="Disordered" evidence="1">
    <location>
        <begin position="367"/>
        <end position="389"/>
    </location>
</feature>
<sequence>MSHDLHHNKRFLIHRRALPVLSDGAVVQGATPAVELTAPTFAPDSGIVVASVVDSSSVVFGGVNSVASTTTSTTTTTTAFVASASATDGTFATSIIQDDPSVTSAPVMTPSAAPASSFSAGPALMASSQDSPGGLSTAARDGLIAAAAAIGLVLMAWVIYRGCRRRRARAALTASITSDSSSSLDGYSEKPRQALFLSPPSKAKTRDFKSSFDNYTATSPGLTTPAGWATFSTTSIPGTINAGTGALPAFPQVQSSRWSASTFGDARIPVRPATPSTPPPRSPPRSPPTTPKMGRAMMINPFDDRHIPSTPSPTSSSKGNSIKRKSPQMLSEIRLSVSDPESEEGDMGFMGTVFRPDYAMGRTTAVEGSKETQEVLESPKSTSRVTAGTPTVLRVYNKGDVSDDE</sequence>
<keyword evidence="2" id="KW-0472">Membrane</keyword>
<evidence type="ECO:0000313" key="4">
    <source>
        <dbReference type="Proteomes" id="UP000198372"/>
    </source>
</evidence>
<feature type="transmembrane region" description="Helical" evidence="2">
    <location>
        <begin position="142"/>
        <end position="160"/>
    </location>
</feature>
<name>A0A238FKX0_9BASI</name>